<evidence type="ECO:0000313" key="5">
    <source>
        <dbReference type="Proteomes" id="UP000198319"/>
    </source>
</evidence>
<dbReference type="EMBL" id="MUHG01000040">
    <property type="protein sequence ID" value="OXB13950.1"/>
    <property type="molecule type" value="Genomic_DNA"/>
</dbReference>
<accession>A0A1S1JB59</accession>
<evidence type="ECO:0000259" key="1">
    <source>
        <dbReference type="Pfam" id="PF00899"/>
    </source>
</evidence>
<reference evidence="4" key="1">
    <citation type="submission" date="2016-09" db="EMBL/GenBank/DDBJ databases">
        <authorList>
            <person name="Chen S."/>
            <person name="Walker E."/>
        </authorList>
    </citation>
    <scope>NUCLEOTIDE SEQUENCE [LARGE SCALE GENOMIC DNA]</scope>
    <source>
        <strain evidence="4">MSU</strain>
    </source>
</reference>
<dbReference type="EMBL" id="MIKE01000008">
    <property type="protein sequence ID" value="OHT47030.1"/>
    <property type="molecule type" value="Genomic_DNA"/>
</dbReference>
<comment type="caution">
    <text evidence="2">The sequence shown here is derived from an EMBL/GenBank/DDBJ whole genome shotgun (WGS) entry which is preliminary data.</text>
</comment>
<protein>
    <recommendedName>
        <fullName evidence="1">THIF-type NAD/FAD binding fold domain-containing protein</fullName>
    </recommendedName>
</protein>
<dbReference type="GO" id="GO:0008641">
    <property type="term" value="F:ubiquitin-like modifier activating enzyme activity"/>
    <property type="evidence" value="ECO:0007669"/>
    <property type="project" value="InterPro"/>
</dbReference>
<dbReference type="Pfam" id="PF00899">
    <property type="entry name" value="ThiF"/>
    <property type="match status" value="1"/>
</dbReference>
<dbReference type="PANTHER" id="PTHR43267">
    <property type="entry name" value="TRNA THREONYLCARBAMOYLADENOSINE DEHYDRATASE"/>
    <property type="match status" value="1"/>
</dbReference>
<dbReference type="AlphaFoldDB" id="A0A1S1JB59"/>
<dbReference type="InterPro" id="IPR035985">
    <property type="entry name" value="Ubiquitin-activating_enz"/>
</dbReference>
<reference evidence="3 5" key="3">
    <citation type="submission" date="2016-11" db="EMBL/GenBank/DDBJ databases">
        <title>Whole genomes of Flavobacteriaceae.</title>
        <authorList>
            <person name="Stine C."/>
            <person name="Li C."/>
            <person name="Tadesse D."/>
        </authorList>
    </citation>
    <scope>NUCLEOTIDE SEQUENCE [LARGE SCALE GENOMIC DNA]</scope>
    <source>
        <strain evidence="3 5">ATCC BAA-2541</strain>
    </source>
</reference>
<dbReference type="STRING" id="1278819.BHE19_21960"/>
<name>A0A1S1JB59_9FLAO</name>
<gene>
    <name evidence="3" type="ORF">B0A71_22110</name>
    <name evidence="2" type="ORF">BHE19_21960</name>
</gene>
<dbReference type="GO" id="GO:0061503">
    <property type="term" value="F:tRNA threonylcarbamoyladenosine dehydratase"/>
    <property type="evidence" value="ECO:0007669"/>
    <property type="project" value="TreeGrafter"/>
</dbReference>
<keyword evidence="5" id="KW-1185">Reference proteome</keyword>
<dbReference type="InterPro" id="IPR045886">
    <property type="entry name" value="ThiF/MoeB/HesA"/>
</dbReference>
<dbReference type="GO" id="GO:0061504">
    <property type="term" value="P:cyclic threonylcarbamoyladenosine biosynthetic process"/>
    <property type="evidence" value="ECO:0007669"/>
    <property type="project" value="TreeGrafter"/>
</dbReference>
<proteinExistence type="predicted"/>
<dbReference type="PANTHER" id="PTHR43267:SF1">
    <property type="entry name" value="TRNA THREONYLCARBAMOYLADENOSINE DEHYDRATASE"/>
    <property type="match status" value="1"/>
</dbReference>
<feature type="domain" description="THIF-type NAD/FAD binding fold" evidence="1">
    <location>
        <begin position="12"/>
        <end position="209"/>
    </location>
</feature>
<sequence length="253" mass="28487">MDDRYSKNKLYLSDEEQEIIKDFPILLAGSGIGSVIAECALRFGFEKITIVDGDQVERSNLSRQNYTEDDIDSNKVDALARRLKSINKNAEINCIDFFLTVENIGDHIKGHKAAINTLDFSSPVPLIFDTACQKLDIPVLHPYNIGWGSLVTVIARDGLLLNALANGEEEFNESTMMDYASSYLRFWGNPQKWMDSIIEKYKIEKGCQSPPQMAIASWSVAALCTHLLFNIATGKKFKKFPEFYLSAIIDEDL</sequence>
<dbReference type="InterPro" id="IPR000594">
    <property type="entry name" value="ThiF_NAD_FAD-bd"/>
</dbReference>
<dbReference type="OrthoDB" id="9804286at2"/>
<evidence type="ECO:0000313" key="2">
    <source>
        <dbReference type="EMBL" id="OHT47030.1"/>
    </source>
</evidence>
<organism evidence="2 4">
    <name type="scientific">Flavobacterium tructae</name>
    <dbReference type="NCBI Taxonomy" id="1114873"/>
    <lineage>
        <taxon>Bacteria</taxon>
        <taxon>Pseudomonadati</taxon>
        <taxon>Bacteroidota</taxon>
        <taxon>Flavobacteriia</taxon>
        <taxon>Flavobacteriales</taxon>
        <taxon>Flavobacteriaceae</taxon>
        <taxon>Flavobacterium</taxon>
    </lineage>
</organism>
<dbReference type="Gene3D" id="3.40.50.720">
    <property type="entry name" value="NAD(P)-binding Rossmann-like Domain"/>
    <property type="match status" value="1"/>
</dbReference>
<dbReference type="Proteomes" id="UP000198319">
    <property type="component" value="Unassembled WGS sequence"/>
</dbReference>
<dbReference type="RefSeq" id="WP_017498831.1">
    <property type="nucleotide sequence ID" value="NZ_CP166110.1"/>
</dbReference>
<dbReference type="Proteomes" id="UP000180252">
    <property type="component" value="Unassembled WGS sequence"/>
</dbReference>
<dbReference type="SUPFAM" id="SSF69572">
    <property type="entry name" value="Activating enzymes of the ubiquitin-like proteins"/>
    <property type="match status" value="1"/>
</dbReference>
<reference evidence="2" key="2">
    <citation type="submission" date="2016-09" db="EMBL/GenBank/DDBJ databases">
        <authorList>
            <person name="Capua I."/>
            <person name="De Benedictis P."/>
            <person name="Joannis T."/>
            <person name="Lombin L.H."/>
            <person name="Cattoli G."/>
        </authorList>
    </citation>
    <scope>NUCLEOTIDE SEQUENCE [LARGE SCALE GENOMIC DNA]</scope>
    <source>
        <strain evidence="2">MSU</strain>
    </source>
</reference>
<evidence type="ECO:0000313" key="4">
    <source>
        <dbReference type="Proteomes" id="UP000180252"/>
    </source>
</evidence>
<evidence type="ECO:0000313" key="3">
    <source>
        <dbReference type="EMBL" id="OXB13950.1"/>
    </source>
</evidence>